<proteinExistence type="inferred from homology"/>
<accession>A0A6P8WQN0</accession>
<dbReference type="InterPro" id="IPR001969">
    <property type="entry name" value="Aspartic_peptidase_AS"/>
</dbReference>
<evidence type="ECO:0000256" key="3">
    <source>
        <dbReference type="ARBA" id="ARBA00022750"/>
    </source>
</evidence>
<evidence type="ECO:0000313" key="14">
    <source>
        <dbReference type="RefSeq" id="XP_034100450.1"/>
    </source>
</evidence>
<evidence type="ECO:0000256" key="5">
    <source>
        <dbReference type="ARBA" id="ARBA00023157"/>
    </source>
</evidence>
<dbReference type="PROSITE" id="PS51767">
    <property type="entry name" value="PEPTIDASE_A1"/>
    <property type="match status" value="1"/>
</dbReference>
<sequence>MLKWLIVVVVLVALVSAELHRIPIRKHQQKTHKRQHMKAATRWLHQKYHSSGAQLEDYVVPDYAAPDYGSNDSEENSNGSQESDNDYTSESLSNNQNMDYYGVIAIGTPPQYFNVVFDTGSSNLWVPSVMCLASDVACQNHNQYNASASSTYVANGSGFSIQYGTGSLFGVLSTDTVTINGLSIVNQTFGEAISQPNGSFTGVPFDGILGMGYQTIAVDEVVPPFYNLYEQGLIDEATFGFYLARNASSLDGGQLVLGGIDYQLFSGNLTYVPVSQPGYWQFEMISAVMGGYVVCYNCQAIADTGTSLLACPGSSYSTLNQLIGGQLIDGDYYVDCSTIDTLPVLSFNLGGTIFELPASAYISTFSEGNATFCMSSFTYIDTDFWILGDVFIGQYYTQFDFGQNRVGFATAV</sequence>
<dbReference type="Gene3D" id="2.40.70.10">
    <property type="entry name" value="Acid Proteases"/>
    <property type="match status" value="2"/>
</dbReference>
<dbReference type="AlphaFoldDB" id="A0A6P8WQN0"/>
<feature type="disulfide bond" evidence="8">
    <location>
        <begin position="131"/>
        <end position="138"/>
    </location>
</feature>
<evidence type="ECO:0000313" key="13">
    <source>
        <dbReference type="Proteomes" id="UP000515160"/>
    </source>
</evidence>
<keyword evidence="4 9" id="KW-0378">Hydrolase</keyword>
<dbReference type="FunFam" id="2.40.70.10:FF:000091">
    <property type="entry name" value="GG22202"/>
    <property type="match status" value="1"/>
</dbReference>
<organism evidence="13 14">
    <name type="scientific">Drosophila albomicans</name>
    <name type="common">Fruit fly</name>
    <dbReference type="NCBI Taxonomy" id="7291"/>
    <lineage>
        <taxon>Eukaryota</taxon>
        <taxon>Metazoa</taxon>
        <taxon>Ecdysozoa</taxon>
        <taxon>Arthropoda</taxon>
        <taxon>Hexapoda</taxon>
        <taxon>Insecta</taxon>
        <taxon>Pterygota</taxon>
        <taxon>Neoptera</taxon>
        <taxon>Endopterygota</taxon>
        <taxon>Diptera</taxon>
        <taxon>Brachycera</taxon>
        <taxon>Muscomorpha</taxon>
        <taxon>Ephydroidea</taxon>
        <taxon>Drosophilidae</taxon>
        <taxon>Drosophila</taxon>
    </lineage>
</organism>
<dbReference type="Gene3D" id="2.60.40.1960">
    <property type="match status" value="1"/>
</dbReference>
<evidence type="ECO:0000256" key="10">
    <source>
        <dbReference type="SAM" id="MobiDB-lite"/>
    </source>
</evidence>
<evidence type="ECO:0000256" key="4">
    <source>
        <dbReference type="ARBA" id="ARBA00022801"/>
    </source>
</evidence>
<dbReference type="FunFam" id="2.40.70.10:FF:000002">
    <property type="entry name" value="Vacuolar aspartic proteinase"/>
    <property type="match status" value="1"/>
</dbReference>
<feature type="domain" description="Peptidase A1" evidence="12">
    <location>
        <begin position="100"/>
        <end position="409"/>
    </location>
</feature>
<evidence type="ECO:0000259" key="12">
    <source>
        <dbReference type="PROSITE" id="PS51767"/>
    </source>
</evidence>
<dbReference type="PROSITE" id="PS00141">
    <property type="entry name" value="ASP_PROTEASE"/>
    <property type="match status" value="1"/>
</dbReference>
<keyword evidence="5 8" id="KW-1015">Disulfide bond</keyword>
<reference evidence="14" key="1">
    <citation type="submission" date="2025-08" db="UniProtKB">
        <authorList>
            <consortium name="RefSeq"/>
        </authorList>
    </citation>
    <scope>IDENTIFICATION</scope>
    <source>
        <strain evidence="14">15112-1751.03</strain>
        <tissue evidence="14">Whole Adult</tissue>
    </source>
</reference>
<dbReference type="GO" id="GO:0006508">
    <property type="term" value="P:proteolysis"/>
    <property type="evidence" value="ECO:0007669"/>
    <property type="project" value="UniProtKB-KW"/>
</dbReference>
<dbReference type="GO" id="GO:0005764">
    <property type="term" value="C:lysosome"/>
    <property type="evidence" value="ECO:0007669"/>
    <property type="project" value="TreeGrafter"/>
</dbReference>
<evidence type="ECO:0000256" key="2">
    <source>
        <dbReference type="ARBA" id="ARBA00022670"/>
    </source>
</evidence>
<feature type="chain" id="PRO_5027710554" evidence="11">
    <location>
        <begin position="18"/>
        <end position="412"/>
    </location>
</feature>
<dbReference type="PRINTS" id="PR00792">
    <property type="entry name" value="PEPSIN"/>
</dbReference>
<dbReference type="InterPro" id="IPR033121">
    <property type="entry name" value="PEPTIDASE_A1"/>
</dbReference>
<keyword evidence="3 9" id="KW-0064">Aspartyl protease</keyword>
<feature type="active site" evidence="7">
    <location>
        <position position="303"/>
    </location>
</feature>
<keyword evidence="6" id="KW-0325">Glycoprotein</keyword>
<dbReference type="InterPro" id="IPR021109">
    <property type="entry name" value="Peptidase_aspartic_dom_sf"/>
</dbReference>
<evidence type="ECO:0000256" key="1">
    <source>
        <dbReference type="ARBA" id="ARBA00007447"/>
    </source>
</evidence>
<dbReference type="GO" id="GO:0004190">
    <property type="term" value="F:aspartic-type endopeptidase activity"/>
    <property type="evidence" value="ECO:0007669"/>
    <property type="project" value="UniProtKB-KW"/>
</dbReference>
<evidence type="ECO:0000256" key="6">
    <source>
        <dbReference type="ARBA" id="ARBA00023180"/>
    </source>
</evidence>
<keyword evidence="13" id="KW-1185">Reference proteome</keyword>
<dbReference type="PANTHER" id="PTHR47966:SF51">
    <property type="entry name" value="BETA-SITE APP-CLEAVING ENZYME, ISOFORM A-RELATED"/>
    <property type="match status" value="1"/>
</dbReference>
<dbReference type="RefSeq" id="XP_034100450.1">
    <property type="nucleotide sequence ID" value="XM_034244559.2"/>
</dbReference>
<evidence type="ECO:0000256" key="9">
    <source>
        <dbReference type="RuleBase" id="RU000454"/>
    </source>
</evidence>
<feature type="region of interest" description="Disordered" evidence="10">
    <location>
        <begin position="66"/>
        <end position="91"/>
    </location>
</feature>
<dbReference type="GeneID" id="117565457"/>
<evidence type="ECO:0000256" key="8">
    <source>
        <dbReference type="PIRSR" id="PIRSR601461-2"/>
    </source>
</evidence>
<evidence type="ECO:0000256" key="11">
    <source>
        <dbReference type="SAM" id="SignalP"/>
    </source>
</evidence>
<protein>
    <submittedName>
        <fullName evidence="14">Lysosomal aspartic protease-like</fullName>
    </submittedName>
</protein>
<dbReference type="OrthoDB" id="771136at2759"/>
<dbReference type="SUPFAM" id="SSF50630">
    <property type="entry name" value="Acid proteases"/>
    <property type="match status" value="1"/>
</dbReference>
<feature type="disulfide bond" evidence="8">
    <location>
        <begin position="336"/>
        <end position="373"/>
    </location>
</feature>
<name>A0A6P8WQN0_DROAB</name>
<comment type="similarity">
    <text evidence="1 9">Belongs to the peptidase A1 family.</text>
</comment>
<feature type="active site" evidence="7">
    <location>
        <position position="118"/>
    </location>
</feature>
<dbReference type="Proteomes" id="UP000515160">
    <property type="component" value="Chromosome 2L"/>
</dbReference>
<dbReference type="InterPro" id="IPR001461">
    <property type="entry name" value="Aspartic_peptidase_A1"/>
</dbReference>
<keyword evidence="11" id="KW-0732">Signal</keyword>
<evidence type="ECO:0000256" key="7">
    <source>
        <dbReference type="PIRSR" id="PIRSR601461-1"/>
    </source>
</evidence>
<keyword evidence="2 9" id="KW-0645">Protease</keyword>
<dbReference type="PANTHER" id="PTHR47966">
    <property type="entry name" value="BETA-SITE APP-CLEAVING ENZYME, ISOFORM A-RELATED"/>
    <property type="match status" value="1"/>
</dbReference>
<gene>
    <name evidence="14" type="primary">LOC117565457</name>
</gene>
<dbReference type="Pfam" id="PF00026">
    <property type="entry name" value="Asp"/>
    <property type="match status" value="1"/>
</dbReference>
<feature type="signal peptide" evidence="11">
    <location>
        <begin position="1"/>
        <end position="17"/>
    </location>
</feature>